<gene>
    <name evidence="1" type="ORF">DI551_10710</name>
</gene>
<dbReference type="Gene3D" id="3.75.10.10">
    <property type="entry name" value="L-arginine/glycine Amidinotransferase, Chain A"/>
    <property type="match status" value="1"/>
</dbReference>
<organism evidence="1 2">
    <name type="scientific">Micavibrio aeruginosavorus</name>
    <dbReference type="NCBI Taxonomy" id="349221"/>
    <lineage>
        <taxon>Bacteria</taxon>
        <taxon>Pseudomonadati</taxon>
        <taxon>Bdellovibrionota</taxon>
        <taxon>Bdellovibrionia</taxon>
        <taxon>Bdellovibrionales</taxon>
        <taxon>Pseudobdellovibrionaceae</taxon>
        <taxon>Micavibrio</taxon>
    </lineage>
</organism>
<name>A0A2W5MZS8_9BACT</name>
<dbReference type="Proteomes" id="UP000249417">
    <property type="component" value="Unassembled WGS sequence"/>
</dbReference>
<dbReference type="Pfam" id="PF19420">
    <property type="entry name" value="DDAH_eukar"/>
    <property type="match status" value="1"/>
</dbReference>
<dbReference type="SUPFAM" id="SSF55909">
    <property type="entry name" value="Pentein"/>
    <property type="match status" value="1"/>
</dbReference>
<evidence type="ECO:0000313" key="2">
    <source>
        <dbReference type="Proteomes" id="UP000249417"/>
    </source>
</evidence>
<dbReference type="PANTHER" id="PTHR43224">
    <property type="entry name" value="AMIDINOTRANSFERASE"/>
    <property type="match status" value="1"/>
</dbReference>
<evidence type="ECO:0000313" key="1">
    <source>
        <dbReference type="EMBL" id="PZQ44155.1"/>
    </source>
</evidence>
<reference evidence="1 2" key="1">
    <citation type="submission" date="2017-08" db="EMBL/GenBank/DDBJ databases">
        <title>Infants hospitalized years apart are colonized by the same room-sourced microbial strains.</title>
        <authorList>
            <person name="Brooks B."/>
            <person name="Olm M.R."/>
            <person name="Firek B.A."/>
            <person name="Baker R."/>
            <person name="Thomas B.C."/>
            <person name="Morowitz M.J."/>
            <person name="Banfield J.F."/>
        </authorList>
    </citation>
    <scope>NUCLEOTIDE SEQUENCE [LARGE SCALE GENOMIC DNA]</scope>
    <source>
        <strain evidence="1">S2_005_002_R2_29</strain>
    </source>
</reference>
<comment type="caution">
    <text evidence="1">The sequence shown here is derived from an EMBL/GenBank/DDBJ whole genome shotgun (WGS) entry which is preliminary data.</text>
</comment>
<dbReference type="PANTHER" id="PTHR43224:SF1">
    <property type="entry name" value="AMIDINOTRANSFERASE"/>
    <property type="match status" value="1"/>
</dbReference>
<accession>A0A2W5MZS8</accession>
<dbReference type="EMBL" id="QFQB01000107">
    <property type="protein sequence ID" value="PZQ44155.1"/>
    <property type="molecule type" value="Genomic_DNA"/>
</dbReference>
<dbReference type="AlphaFoldDB" id="A0A2W5MZS8"/>
<proteinExistence type="predicted"/>
<dbReference type="InterPro" id="IPR014541">
    <property type="entry name" value="Amdntrnsf_FN0238"/>
</dbReference>
<dbReference type="PIRSF" id="PIRSF028188">
    <property type="entry name" value="Amdntrnsf_FN0238"/>
    <property type="match status" value="1"/>
</dbReference>
<protein>
    <recommendedName>
        <fullName evidence="3">Amidinotransferase</fullName>
    </recommendedName>
</protein>
<sequence>MTDPQSTNHIMMMEPMAFHANPQTKETNSYQHEDDKDIAAIQKKAVAEFRAFRDLLVEHGVAVTTVYGQKGSPDDIFCNNWVSTLPGGKMTFYPMLADNRKIERRPELIALLARTYKDVFDLSKYENEGKYLESTGAMWLDKANKIAYQGQSQRSHPEMAKKWCEHYGYEHYPFETEHRGKPVYHTDVLMWIGTSLAGITSECLKSRDIVDHLKKKRDVVEFTNEQMAAFCGNSLEVIGRGGEKMLVMSMSGYKTLRDDQKSLIHKHYPTVISPEIPTIEYYGGGSARCMLLELF</sequence>
<evidence type="ECO:0008006" key="3">
    <source>
        <dbReference type="Google" id="ProtNLM"/>
    </source>
</evidence>